<evidence type="ECO:0000313" key="1">
    <source>
        <dbReference type="EMBL" id="VVD33242.1"/>
    </source>
</evidence>
<dbReference type="EMBL" id="LR699554">
    <property type="protein sequence ID" value="VVD33242.1"/>
    <property type="molecule type" value="Genomic_DNA"/>
</dbReference>
<keyword evidence="2" id="KW-1185">Reference proteome</keyword>
<reference evidence="1 2" key="1">
    <citation type="submission" date="2019-08" db="EMBL/GenBank/DDBJ databases">
        <authorList>
            <person name="Herpell B J."/>
        </authorList>
    </citation>
    <scope>NUCLEOTIDE SEQUENCE [LARGE SCALE GENOMIC DNA]</scope>
    <source>
        <strain evidence="2">Msb3</strain>
    </source>
</reference>
<gene>
    <name evidence="1" type="ORF">PDMSB3_1958</name>
</gene>
<protein>
    <submittedName>
        <fullName evidence="1">Uncharacterized protein</fullName>
    </submittedName>
</protein>
<evidence type="ECO:0000313" key="2">
    <source>
        <dbReference type="Proteomes" id="UP000325811"/>
    </source>
</evidence>
<organism evidence="1 2">
    <name type="scientific">Paraburkholderia dioscoreae</name>
    <dbReference type="NCBI Taxonomy" id="2604047"/>
    <lineage>
        <taxon>Bacteria</taxon>
        <taxon>Pseudomonadati</taxon>
        <taxon>Pseudomonadota</taxon>
        <taxon>Betaproteobacteria</taxon>
        <taxon>Burkholderiales</taxon>
        <taxon>Burkholderiaceae</taxon>
        <taxon>Paraburkholderia</taxon>
    </lineage>
</organism>
<sequence>MRIRRSNTCDRAAPHGLAARRRMGWTLKGFPGFTQVSIGTGSHSTPDENGINKKRLQRLISIVNLGKPFRVFLQQV</sequence>
<dbReference type="KEGG" id="pdio:PDMSB3_1958.1"/>
<proteinExistence type="predicted"/>
<dbReference type="Proteomes" id="UP000325811">
    <property type="component" value="Chromosome II"/>
</dbReference>
<dbReference type="AlphaFoldDB" id="A0A5Q4YY25"/>
<accession>A0A5Q4YY25</accession>
<name>A0A5Q4YY25_9BURK</name>